<evidence type="ECO:0000313" key="2">
    <source>
        <dbReference type="Proteomes" id="UP001605036"/>
    </source>
</evidence>
<evidence type="ECO:0000313" key="1">
    <source>
        <dbReference type="EMBL" id="KAL2650259.1"/>
    </source>
</evidence>
<name>A0ABD1ZJ55_9MARC</name>
<dbReference type="AlphaFoldDB" id="A0ABD1ZJ55"/>
<accession>A0ABD1ZJ55</accession>
<dbReference type="EMBL" id="JBHFFA010000001">
    <property type="protein sequence ID" value="KAL2650259.1"/>
    <property type="molecule type" value="Genomic_DNA"/>
</dbReference>
<protein>
    <submittedName>
        <fullName evidence="1">Uncharacterized protein</fullName>
    </submittedName>
</protein>
<gene>
    <name evidence="1" type="ORF">R1flu_018387</name>
</gene>
<dbReference type="Proteomes" id="UP001605036">
    <property type="component" value="Unassembled WGS sequence"/>
</dbReference>
<proteinExistence type="predicted"/>
<comment type="caution">
    <text evidence="1">The sequence shown here is derived from an EMBL/GenBank/DDBJ whole genome shotgun (WGS) entry which is preliminary data.</text>
</comment>
<reference evidence="1 2" key="1">
    <citation type="submission" date="2024-09" db="EMBL/GenBank/DDBJ databases">
        <title>Chromosome-scale assembly of Riccia fluitans.</title>
        <authorList>
            <person name="Paukszto L."/>
            <person name="Sawicki J."/>
            <person name="Karawczyk K."/>
            <person name="Piernik-Szablinska J."/>
            <person name="Szczecinska M."/>
            <person name="Mazdziarz M."/>
        </authorList>
    </citation>
    <scope>NUCLEOTIDE SEQUENCE [LARGE SCALE GENOMIC DNA]</scope>
    <source>
        <strain evidence="1">Rf_01</strain>
        <tissue evidence="1">Aerial parts of the thallus</tissue>
    </source>
</reference>
<keyword evidence="2" id="KW-1185">Reference proteome</keyword>
<sequence length="78" mass="8970">MRLALKKRKEKNKKLAQELKSLRADHDAEMHIKYMALGETINLKIIKLKDTLEANEKLIANPGVDPLVPRVMPIHEET</sequence>
<organism evidence="1 2">
    <name type="scientific">Riccia fluitans</name>
    <dbReference type="NCBI Taxonomy" id="41844"/>
    <lineage>
        <taxon>Eukaryota</taxon>
        <taxon>Viridiplantae</taxon>
        <taxon>Streptophyta</taxon>
        <taxon>Embryophyta</taxon>
        <taxon>Marchantiophyta</taxon>
        <taxon>Marchantiopsida</taxon>
        <taxon>Marchantiidae</taxon>
        <taxon>Marchantiales</taxon>
        <taxon>Ricciaceae</taxon>
        <taxon>Riccia</taxon>
    </lineage>
</organism>